<comment type="caution">
    <text evidence="6">The sequence shown here is derived from an EMBL/GenBank/DDBJ whole genome shotgun (WGS) entry which is preliminary data.</text>
</comment>
<dbReference type="RefSeq" id="WP_040986353.1">
    <property type="nucleotide sequence ID" value="NZ_JTKH01000003.1"/>
</dbReference>
<keyword evidence="3" id="KW-1133">Transmembrane helix</keyword>
<dbReference type="AlphaFoldDB" id="A0A0C2N851"/>
<dbReference type="PANTHER" id="PTHR45138">
    <property type="entry name" value="REGULATORY COMPONENTS OF SENSORY TRANSDUCTION SYSTEM"/>
    <property type="match status" value="1"/>
</dbReference>
<dbReference type="PROSITE" id="PS50887">
    <property type="entry name" value="GGDEF"/>
    <property type="match status" value="1"/>
</dbReference>
<protein>
    <recommendedName>
        <fullName evidence="1">diguanylate cyclase</fullName>
        <ecNumber evidence="1">2.7.7.65</ecNumber>
    </recommendedName>
</protein>
<evidence type="ECO:0000256" key="4">
    <source>
        <dbReference type="SAM" id="SignalP"/>
    </source>
</evidence>
<reference evidence="6 7" key="1">
    <citation type="submission" date="2014-11" db="EMBL/GenBank/DDBJ databases">
        <title>Draft Genome Sequence of Vibrio piscirenalis strains CECT 8603T and CECT 8604, two marine Gammaproteobacterium isolated from cultured gilthead sea bream (Sparus aurata).</title>
        <authorList>
            <person name="Arahal D.R."/>
            <person name="Rodrigo-Torres L."/>
            <person name="Lucena T."/>
            <person name="Pujalte M.J."/>
        </authorList>
    </citation>
    <scope>NUCLEOTIDE SEQUENCE [LARGE SCALE GENOMIC DNA]</scope>
    <source>
        <strain evidence="6 7">DCR 1-4-2</strain>
    </source>
</reference>
<gene>
    <name evidence="6" type="ORF">OJ16_00570</name>
</gene>
<dbReference type="SMART" id="SM00267">
    <property type="entry name" value="GGDEF"/>
    <property type="match status" value="1"/>
</dbReference>
<keyword evidence="4" id="KW-0732">Signal</keyword>
<keyword evidence="3" id="KW-0472">Membrane</keyword>
<feature type="signal peptide" evidence="4">
    <location>
        <begin position="1"/>
        <end position="22"/>
    </location>
</feature>
<evidence type="ECO:0000256" key="3">
    <source>
        <dbReference type="SAM" id="Phobius"/>
    </source>
</evidence>
<dbReference type="STRING" id="1461322.OJ16_00570"/>
<dbReference type="CDD" id="cd01949">
    <property type="entry name" value="GGDEF"/>
    <property type="match status" value="1"/>
</dbReference>
<dbReference type="SUPFAM" id="SSF55073">
    <property type="entry name" value="Nucleotide cyclase"/>
    <property type="match status" value="1"/>
</dbReference>
<keyword evidence="7" id="KW-1185">Reference proteome</keyword>
<keyword evidence="3" id="KW-0812">Transmembrane</keyword>
<dbReference type="GO" id="GO:1902201">
    <property type="term" value="P:negative regulation of bacterial-type flagellum-dependent cell motility"/>
    <property type="evidence" value="ECO:0007669"/>
    <property type="project" value="TreeGrafter"/>
</dbReference>
<evidence type="ECO:0000259" key="5">
    <source>
        <dbReference type="PROSITE" id="PS50887"/>
    </source>
</evidence>
<dbReference type="InterPro" id="IPR029787">
    <property type="entry name" value="Nucleotide_cyclase"/>
</dbReference>
<dbReference type="InterPro" id="IPR019734">
    <property type="entry name" value="TPR_rpt"/>
</dbReference>
<dbReference type="OrthoDB" id="5906165at2"/>
<dbReference type="EC" id="2.7.7.65" evidence="1"/>
<dbReference type="Pfam" id="PF13181">
    <property type="entry name" value="TPR_8"/>
    <property type="match status" value="1"/>
</dbReference>
<feature type="domain" description="GGDEF" evidence="5">
    <location>
        <begin position="507"/>
        <end position="641"/>
    </location>
</feature>
<evidence type="ECO:0000256" key="2">
    <source>
        <dbReference type="ARBA" id="ARBA00034247"/>
    </source>
</evidence>
<dbReference type="Gene3D" id="3.30.70.270">
    <property type="match status" value="1"/>
</dbReference>
<dbReference type="Gene3D" id="1.25.40.10">
    <property type="entry name" value="Tetratricopeptide repeat domain"/>
    <property type="match status" value="2"/>
</dbReference>
<sequence length="648" mass="73057">MKQRLLKLLCVFSFLITTPVYALNDLNQWEGIYASALKEDKLRALSLLQDRYNALKPGIEKLYISSKLHGFMLLHGQPYHGNPNSFDPVFGELEARFIEALNREEKLDFLSANEGYLSLLDHANKQNSMDGRILFEYHLCRVFNRQAKYHQAAIYCSSLKTHLLDSSTSVIPPHMAYRVIANNQEFLGNYHAALDTYETLLSNIPPYVDSSGIYNDAGLLLATLGHFEKAKEYINIALDMRGGGQSPLELAQSHHSMGKTLLKQGNYQASIEHFVASKALVKKYDHLIGLSFAQLGLGQAYIAQADYQRGTRYLLNALASADEQDNNQIRGEIFLALSQAYKEQDNLLGALDFAQDALNLAESIGSERLRSQSLRLLAEIAEAQDNFSLALAYYRSYSQSELSKRDSDNRSAFVALDLASRDYANQIKIDSLSESNQSLREKIQLLESNLQYAFIAMLILACTFVGYIYYCRKISARYDMDLLTGALTRSAMIREVRSKTTQSADETNYVMMLIDLDDFKSINDQFGHPTGDRVLHHVIEVIKSKMETNDIVGRLGGEEFLILLNDVDELDVNERVKQLHQAIANTPFVSETQQSLSVTASLAYLATSKALHDFDELYSILDQALYQAKRNSKNCIVDAYNDPIYLTT</sequence>
<dbReference type="GO" id="GO:0043709">
    <property type="term" value="P:cell adhesion involved in single-species biofilm formation"/>
    <property type="evidence" value="ECO:0007669"/>
    <property type="project" value="TreeGrafter"/>
</dbReference>
<dbReference type="Proteomes" id="UP000031672">
    <property type="component" value="Unassembled WGS sequence"/>
</dbReference>
<feature type="transmembrane region" description="Helical" evidence="3">
    <location>
        <begin position="450"/>
        <end position="470"/>
    </location>
</feature>
<dbReference type="GO" id="GO:0005886">
    <property type="term" value="C:plasma membrane"/>
    <property type="evidence" value="ECO:0007669"/>
    <property type="project" value="TreeGrafter"/>
</dbReference>
<name>A0A0C2N851_9VIBR</name>
<dbReference type="InterPro" id="IPR000160">
    <property type="entry name" value="GGDEF_dom"/>
</dbReference>
<proteinExistence type="predicted"/>
<dbReference type="InterPro" id="IPR050469">
    <property type="entry name" value="Diguanylate_Cyclase"/>
</dbReference>
<evidence type="ECO:0000313" key="6">
    <source>
        <dbReference type="EMBL" id="KII81734.1"/>
    </source>
</evidence>
<dbReference type="NCBIfam" id="TIGR00254">
    <property type="entry name" value="GGDEF"/>
    <property type="match status" value="1"/>
</dbReference>
<dbReference type="SMART" id="SM00028">
    <property type="entry name" value="TPR"/>
    <property type="match status" value="5"/>
</dbReference>
<accession>A0A0C2N851</accession>
<evidence type="ECO:0000256" key="1">
    <source>
        <dbReference type="ARBA" id="ARBA00012528"/>
    </source>
</evidence>
<organism evidence="6 7">
    <name type="scientific">Vibrio renipiscarius</name>
    <dbReference type="NCBI Taxonomy" id="1461322"/>
    <lineage>
        <taxon>Bacteria</taxon>
        <taxon>Pseudomonadati</taxon>
        <taxon>Pseudomonadota</taxon>
        <taxon>Gammaproteobacteria</taxon>
        <taxon>Vibrionales</taxon>
        <taxon>Vibrionaceae</taxon>
        <taxon>Vibrio</taxon>
    </lineage>
</organism>
<accession>A0A0C2JUZ6</accession>
<dbReference type="EMBL" id="JTKH01000003">
    <property type="protein sequence ID" value="KII81734.1"/>
    <property type="molecule type" value="Genomic_DNA"/>
</dbReference>
<dbReference type="GO" id="GO:0052621">
    <property type="term" value="F:diguanylate cyclase activity"/>
    <property type="evidence" value="ECO:0007669"/>
    <property type="project" value="UniProtKB-EC"/>
</dbReference>
<dbReference type="Pfam" id="PF00990">
    <property type="entry name" value="GGDEF"/>
    <property type="match status" value="1"/>
</dbReference>
<dbReference type="InterPro" id="IPR011990">
    <property type="entry name" value="TPR-like_helical_dom_sf"/>
</dbReference>
<dbReference type="SUPFAM" id="SSF48452">
    <property type="entry name" value="TPR-like"/>
    <property type="match status" value="1"/>
</dbReference>
<dbReference type="PANTHER" id="PTHR45138:SF9">
    <property type="entry name" value="DIGUANYLATE CYCLASE DGCM-RELATED"/>
    <property type="match status" value="1"/>
</dbReference>
<dbReference type="InterPro" id="IPR043128">
    <property type="entry name" value="Rev_trsase/Diguanyl_cyclase"/>
</dbReference>
<evidence type="ECO:0000313" key="7">
    <source>
        <dbReference type="Proteomes" id="UP000031672"/>
    </source>
</evidence>
<comment type="catalytic activity">
    <reaction evidence="2">
        <text>2 GTP = 3',3'-c-di-GMP + 2 diphosphate</text>
        <dbReference type="Rhea" id="RHEA:24898"/>
        <dbReference type="ChEBI" id="CHEBI:33019"/>
        <dbReference type="ChEBI" id="CHEBI:37565"/>
        <dbReference type="ChEBI" id="CHEBI:58805"/>
        <dbReference type="EC" id="2.7.7.65"/>
    </reaction>
</comment>
<feature type="chain" id="PRO_5009758747" description="diguanylate cyclase" evidence="4">
    <location>
        <begin position="23"/>
        <end position="648"/>
    </location>
</feature>